<dbReference type="SMART" id="SM00184">
    <property type="entry name" value="RING"/>
    <property type="match status" value="1"/>
</dbReference>
<evidence type="ECO:0000256" key="9">
    <source>
        <dbReference type="ARBA" id="ARBA00074611"/>
    </source>
</evidence>
<evidence type="ECO:0000259" key="12">
    <source>
        <dbReference type="PROSITE" id="PS50089"/>
    </source>
</evidence>
<feature type="domain" description="RING-type" evidence="12">
    <location>
        <begin position="265"/>
        <end position="306"/>
    </location>
</feature>
<dbReference type="Gene3D" id="3.50.30.30">
    <property type="match status" value="1"/>
</dbReference>
<proteinExistence type="predicted"/>
<dbReference type="PROSITE" id="PS50089">
    <property type="entry name" value="ZF_RING_2"/>
    <property type="match status" value="1"/>
</dbReference>
<reference evidence="13 14" key="1">
    <citation type="submission" date="2016-07" db="EMBL/GenBank/DDBJ databases">
        <title>Disparate Historic Effective Population Sizes Predicted by Modern Levels of Genome Diversity for the Scaled Quail (Callipepla squamata) and the Northern Bobwhite (Colinus virginianus): Inferences from First and Second Generation Draft Genome Assemblies for Sympatric New World Quail.</title>
        <authorList>
            <person name="Oldeschulte D.L."/>
            <person name="Halley Y.A."/>
            <person name="Bhattarai E.K."/>
            <person name="Brashear W.A."/>
            <person name="Hill J."/>
            <person name="Metz R.P."/>
            <person name="Johnson C.D."/>
            <person name="Rollins D."/>
            <person name="Peterson M.J."/>
            <person name="Bickhart D.M."/>
            <person name="Decker J.E."/>
            <person name="Seabury C.M."/>
        </authorList>
    </citation>
    <scope>NUCLEOTIDE SEQUENCE [LARGE SCALE GENOMIC DNA]</scope>
    <source>
        <strain evidence="13 14">Texas</strain>
        <tissue evidence="13">Leg muscle</tissue>
    </source>
</reference>
<evidence type="ECO:0000256" key="10">
    <source>
        <dbReference type="PROSITE-ProRule" id="PRU00175"/>
    </source>
</evidence>
<dbReference type="SUPFAM" id="SSF57850">
    <property type="entry name" value="RING/U-box"/>
    <property type="match status" value="1"/>
</dbReference>
<dbReference type="OrthoDB" id="8062037at2759"/>
<keyword evidence="8" id="KW-0325">Glycoprotein</keyword>
<organism evidence="13 14">
    <name type="scientific">Callipepla squamata</name>
    <name type="common">Scaled quail</name>
    <dbReference type="NCBI Taxonomy" id="9009"/>
    <lineage>
        <taxon>Eukaryota</taxon>
        <taxon>Metazoa</taxon>
        <taxon>Chordata</taxon>
        <taxon>Craniata</taxon>
        <taxon>Vertebrata</taxon>
        <taxon>Euteleostomi</taxon>
        <taxon>Archelosauria</taxon>
        <taxon>Archosauria</taxon>
        <taxon>Dinosauria</taxon>
        <taxon>Saurischia</taxon>
        <taxon>Theropoda</taxon>
        <taxon>Coelurosauria</taxon>
        <taxon>Aves</taxon>
        <taxon>Neognathae</taxon>
        <taxon>Galloanserae</taxon>
        <taxon>Galliformes</taxon>
        <taxon>Odontophoridae</taxon>
        <taxon>Callipepla</taxon>
    </lineage>
</organism>
<feature type="chain" id="PRO_5013393653" description="RING finger protein 215" evidence="11">
    <location>
        <begin position="19"/>
        <end position="331"/>
    </location>
</feature>
<dbReference type="FunFam" id="3.50.30.30:FF:000031">
    <property type="entry name" value="RING finger protein 215"/>
    <property type="match status" value="1"/>
</dbReference>
<keyword evidence="2" id="KW-0812">Transmembrane</keyword>
<keyword evidence="3" id="KW-0479">Metal-binding</keyword>
<feature type="signal peptide" evidence="11">
    <location>
        <begin position="1"/>
        <end position="18"/>
    </location>
</feature>
<evidence type="ECO:0000256" key="6">
    <source>
        <dbReference type="ARBA" id="ARBA00022989"/>
    </source>
</evidence>
<evidence type="ECO:0000256" key="2">
    <source>
        <dbReference type="ARBA" id="ARBA00022692"/>
    </source>
</evidence>
<evidence type="ECO:0000256" key="5">
    <source>
        <dbReference type="ARBA" id="ARBA00022833"/>
    </source>
</evidence>
<keyword evidence="11" id="KW-0732">Signal</keyword>
<evidence type="ECO:0000256" key="8">
    <source>
        <dbReference type="ARBA" id="ARBA00023180"/>
    </source>
</evidence>
<evidence type="ECO:0000256" key="7">
    <source>
        <dbReference type="ARBA" id="ARBA00023136"/>
    </source>
</evidence>
<dbReference type="AlphaFoldDB" id="A0A226NEB9"/>
<evidence type="ECO:0000313" key="14">
    <source>
        <dbReference type="Proteomes" id="UP000198323"/>
    </source>
</evidence>
<dbReference type="Pfam" id="PF13639">
    <property type="entry name" value="zf-RING_2"/>
    <property type="match status" value="1"/>
</dbReference>
<comment type="caution">
    <text evidence="13">The sequence shown here is derived from an EMBL/GenBank/DDBJ whole genome shotgun (WGS) entry which is preliminary data.</text>
</comment>
<dbReference type="Gene3D" id="3.30.40.10">
    <property type="entry name" value="Zinc/RING finger domain, C3HC4 (zinc finger)"/>
    <property type="match status" value="1"/>
</dbReference>
<keyword evidence="5" id="KW-0862">Zinc</keyword>
<dbReference type="FunFam" id="3.30.40.10:FF:000315">
    <property type="entry name" value="RING finger protein 215"/>
    <property type="match status" value="1"/>
</dbReference>
<evidence type="ECO:0000256" key="1">
    <source>
        <dbReference type="ARBA" id="ARBA00004141"/>
    </source>
</evidence>
<evidence type="ECO:0000313" key="13">
    <source>
        <dbReference type="EMBL" id="OXB65885.1"/>
    </source>
</evidence>
<dbReference type="STRING" id="9009.A0A226NEB9"/>
<dbReference type="InterPro" id="IPR001841">
    <property type="entry name" value="Znf_RING"/>
</dbReference>
<dbReference type="GO" id="GO:0016020">
    <property type="term" value="C:membrane"/>
    <property type="evidence" value="ECO:0007669"/>
    <property type="project" value="UniProtKB-SubCell"/>
</dbReference>
<dbReference type="Proteomes" id="UP000198323">
    <property type="component" value="Unassembled WGS sequence"/>
</dbReference>
<dbReference type="CDD" id="cd16670">
    <property type="entry name" value="RING-H2_RNF215"/>
    <property type="match status" value="1"/>
</dbReference>
<keyword evidence="6" id="KW-1133">Transmembrane helix</keyword>
<dbReference type="GO" id="GO:0008270">
    <property type="term" value="F:zinc ion binding"/>
    <property type="evidence" value="ECO:0007669"/>
    <property type="project" value="UniProtKB-KW"/>
</dbReference>
<keyword evidence="7" id="KW-0472">Membrane</keyword>
<dbReference type="InterPro" id="IPR051073">
    <property type="entry name" value="ZNRF3_Arkadia_E3_ligases"/>
</dbReference>
<keyword evidence="4 10" id="KW-0863">Zinc-finger</keyword>
<evidence type="ECO:0000256" key="3">
    <source>
        <dbReference type="ARBA" id="ARBA00022723"/>
    </source>
</evidence>
<protein>
    <recommendedName>
        <fullName evidence="9">RING finger protein 215</fullName>
    </recommendedName>
</protein>
<evidence type="ECO:0000256" key="11">
    <source>
        <dbReference type="SAM" id="SignalP"/>
    </source>
</evidence>
<sequence>MAALRAALLAPLLALSRAGPGPAPSARVEVALSGPGDADGAGAAAGPGGSYTLRGALLGGGGSGPGRGEPREEEIGGRLVLVGDVEPELGAAADSWIGVVPVGEEPPDGPRSAREESFAAVVSKMKRALVLGASALLILALNQNAIRELDVSQLLAKPVIVIQSSDNVTRLLGALLRGLRATAKITYQAVLLENLGVTLTLWSTCGLSRGGLYGEWQGVICTGENSSQVQLDLKQHIRRRLLALKTRRYNPGKALRSRACEIDSCAVCLDQFCKSQWLRVLPCSHEFHRDCVDPWLLLQQTCPLCKHNILGESSSGTGGCWESPRNYCGES</sequence>
<accession>A0A226NEB9</accession>
<evidence type="ECO:0000256" key="4">
    <source>
        <dbReference type="ARBA" id="ARBA00022771"/>
    </source>
</evidence>
<gene>
    <name evidence="13" type="ORF">ASZ78_008579</name>
</gene>
<dbReference type="PANTHER" id="PTHR16200">
    <property type="entry name" value="RING ZINC FINGER"/>
    <property type="match status" value="1"/>
</dbReference>
<name>A0A226NEB9_CALSU</name>
<comment type="subcellular location">
    <subcellularLocation>
        <location evidence="1">Membrane</location>
        <topology evidence="1">Multi-pass membrane protein</topology>
    </subcellularLocation>
</comment>
<keyword evidence="14" id="KW-1185">Reference proteome</keyword>
<dbReference type="InterPro" id="IPR013083">
    <property type="entry name" value="Znf_RING/FYVE/PHD"/>
</dbReference>
<dbReference type="EMBL" id="MCFN01000078">
    <property type="protein sequence ID" value="OXB65885.1"/>
    <property type="molecule type" value="Genomic_DNA"/>
</dbReference>